<reference evidence="2 3" key="1">
    <citation type="submission" date="2013-11" db="EMBL/GenBank/DDBJ databases">
        <title>The Genome Sequence of Phytophthora parasitica P1976.</title>
        <authorList>
            <consortium name="The Broad Institute Genomics Platform"/>
            <person name="Russ C."/>
            <person name="Tyler B."/>
            <person name="Panabieres F."/>
            <person name="Shan W."/>
            <person name="Tripathy S."/>
            <person name="Grunwald N."/>
            <person name="Machado M."/>
            <person name="Johnson C.S."/>
            <person name="Walker B."/>
            <person name="Young S."/>
            <person name="Zeng Q."/>
            <person name="Gargeya S."/>
            <person name="Fitzgerald M."/>
            <person name="Haas B."/>
            <person name="Abouelleil A."/>
            <person name="Allen A.W."/>
            <person name="Alvarado L."/>
            <person name="Arachchi H.M."/>
            <person name="Berlin A.M."/>
            <person name="Chapman S.B."/>
            <person name="Gainer-Dewar J."/>
            <person name="Goldberg J."/>
            <person name="Griggs A."/>
            <person name="Gujja S."/>
            <person name="Hansen M."/>
            <person name="Howarth C."/>
            <person name="Imamovic A."/>
            <person name="Ireland A."/>
            <person name="Larimer J."/>
            <person name="McCowan C."/>
            <person name="Murphy C."/>
            <person name="Pearson M."/>
            <person name="Poon T.W."/>
            <person name="Priest M."/>
            <person name="Roberts A."/>
            <person name="Saif S."/>
            <person name="Shea T."/>
            <person name="Sisk P."/>
            <person name="Sykes S."/>
            <person name="Wortman J."/>
            <person name="Nusbaum C."/>
            <person name="Birren B."/>
        </authorList>
    </citation>
    <scope>NUCLEOTIDE SEQUENCE [LARGE SCALE GENOMIC DNA]</scope>
    <source>
        <strain evidence="2 3">P1976</strain>
    </source>
</reference>
<accession>A0A080ZTT0</accession>
<protein>
    <submittedName>
        <fullName evidence="2">Uncharacterized protein</fullName>
    </submittedName>
</protein>
<comment type="caution">
    <text evidence="2">The sequence shown here is derived from an EMBL/GenBank/DDBJ whole genome shotgun (WGS) entry which is preliminary data.</text>
</comment>
<evidence type="ECO:0000313" key="3">
    <source>
        <dbReference type="Proteomes" id="UP000028582"/>
    </source>
</evidence>
<name>A0A080ZTT0_PHYNI</name>
<evidence type="ECO:0000313" key="2">
    <source>
        <dbReference type="EMBL" id="ETO70041.1"/>
    </source>
</evidence>
<dbReference type="EMBL" id="ANJA01002423">
    <property type="protein sequence ID" value="ETO70041.1"/>
    <property type="molecule type" value="Genomic_DNA"/>
</dbReference>
<dbReference type="OrthoDB" id="10425156at2759"/>
<dbReference type="Proteomes" id="UP000028582">
    <property type="component" value="Unassembled WGS sequence"/>
</dbReference>
<dbReference type="AlphaFoldDB" id="A0A080ZTT0"/>
<feature type="region of interest" description="Disordered" evidence="1">
    <location>
        <begin position="49"/>
        <end position="80"/>
    </location>
</feature>
<gene>
    <name evidence="2" type="ORF">F444_13448</name>
</gene>
<organism evidence="2 3">
    <name type="scientific">Phytophthora nicotianae P1976</name>
    <dbReference type="NCBI Taxonomy" id="1317066"/>
    <lineage>
        <taxon>Eukaryota</taxon>
        <taxon>Sar</taxon>
        <taxon>Stramenopiles</taxon>
        <taxon>Oomycota</taxon>
        <taxon>Peronosporomycetes</taxon>
        <taxon>Peronosporales</taxon>
        <taxon>Peronosporaceae</taxon>
        <taxon>Phytophthora</taxon>
    </lineage>
</organism>
<sequence length="418" mass="47532">MIDSITSHASFLAELDEFLSTNALDVGPNTTETEEVEWCASQLDTDLYDAGSTDSSSSSHTDSKPIRSRKRNTKKKENAAFRANETKRRRMYRLRMKSERDTLQHQVTMLTDQVAELTQRLIKTTNATNMVSSASTWKALARYQREERQQASEEQRRLIVAVSSQAALIQELRAIVLNRLEITPTIDEGVLDVRGTNVRKDEILFGAQISELETNYARTNAVLRAGGVDTMSVGLTMSTFKNPSDDSIRYLQYRGNIHTSLNFEPACKNFWSLAHIRHRRQDREVYGRAKELDNTFAVRFRAIAQLQGAPVSLLQRLVVRRYVTVDYMVLVWRVFVEGEGLYSGMHASDSGWCRLRPIKNGVKDGTVTELCVHQVPMYFGLNPSGEEIARFHEAVIRISKENEEKLLKGLEISFDEQA</sequence>
<evidence type="ECO:0000256" key="1">
    <source>
        <dbReference type="SAM" id="MobiDB-lite"/>
    </source>
</evidence>
<proteinExistence type="predicted"/>